<sequence>MTPTTRRGPNTPVNNTNPNNMTPESIQAMIDQALLRNSTNGDGSHSSHEDNRRNVQTARPCFYADFMKCQPLNFKGTEGVVGLTRWIEKMESVFNISGCAIENQVKFATCTLLGAALTWWNGQIRTLGPEAYAMTWEVLKKKMTDKYCPQGEIKKLEIELWNLKVKGNDVPAYTERFQELTLICTKFVANETEKVDKYISGLPDNIYGNVKSARPKTLDETIELANDLMDQKLRTYAERQSDNKRKADDSSRNNHGHQQQPFKRQNVAKVYNMGTGERKPYGGSLPKCTKCHLHHNGPCTQRCHKCNKIGHFARDCRNTGNTNVANTQKGNGAAPKGNGCFECGAPGHFKRDCPKLKNKDGGNGNAQGWVYAVGNAEKRGNAPGNPDANVVTGTFLLNNHYASILFDTGADRSFISTAFSSLINIAPTLLENCYDVELADGKLVGIDTIIRGCTLNFLDHPFNIDLMPVELGSFDVIIGMDWLRRCHAVIVCDEKLVQIPYGNETLTFCGNESSNGRESRLTVISCSKAQEYMAKGCQVFLAQISAKKEEDKSERKQIKDVPIVRDFPEVFPEDLPGLPPARPVEFQIDLIPEHIRSSSTVSIGPSSTVSIGSIQNEGIIGTITRAFR</sequence>
<dbReference type="InterPro" id="IPR045358">
    <property type="entry name" value="Ty3_capsid"/>
</dbReference>
<name>A0ABQ5F605_9ASTR</name>
<dbReference type="InterPro" id="IPR032567">
    <property type="entry name" value="RTL1-rel"/>
</dbReference>
<proteinExistence type="predicted"/>
<dbReference type="InterPro" id="IPR036875">
    <property type="entry name" value="Znf_CCHC_sf"/>
</dbReference>
<dbReference type="InterPro" id="IPR021109">
    <property type="entry name" value="Peptidase_aspartic_dom_sf"/>
</dbReference>
<evidence type="ECO:0000313" key="5">
    <source>
        <dbReference type="Proteomes" id="UP001151760"/>
    </source>
</evidence>
<dbReference type="PROSITE" id="PS00141">
    <property type="entry name" value="ASP_PROTEASE"/>
    <property type="match status" value="1"/>
</dbReference>
<dbReference type="InterPro" id="IPR001969">
    <property type="entry name" value="Aspartic_peptidase_AS"/>
</dbReference>
<organism evidence="4 5">
    <name type="scientific">Tanacetum coccineum</name>
    <dbReference type="NCBI Taxonomy" id="301880"/>
    <lineage>
        <taxon>Eukaryota</taxon>
        <taxon>Viridiplantae</taxon>
        <taxon>Streptophyta</taxon>
        <taxon>Embryophyta</taxon>
        <taxon>Tracheophyta</taxon>
        <taxon>Spermatophyta</taxon>
        <taxon>Magnoliopsida</taxon>
        <taxon>eudicotyledons</taxon>
        <taxon>Gunneridae</taxon>
        <taxon>Pentapetalae</taxon>
        <taxon>asterids</taxon>
        <taxon>campanulids</taxon>
        <taxon>Asterales</taxon>
        <taxon>Asteraceae</taxon>
        <taxon>Asteroideae</taxon>
        <taxon>Anthemideae</taxon>
        <taxon>Anthemidinae</taxon>
        <taxon>Tanacetum</taxon>
    </lineage>
</organism>
<keyword evidence="4" id="KW-0548">Nucleotidyltransferase</keyword>
<evidence type="ECO:0000256" key="2">
    <source>
        <dbReference type="SAM" id="MobiDB-lite"/>
    </source>
</evidence>
<dbReference type="SUPFAM" id="SSF50630">
    <property type="entry name" value="Acid proteases"/>
    <property type="match status" value="1"/>
</dbReference>
<evidence type="ECO:0000256" key="1">
    <source>
        <dbReference type="PROSITE-ProRule" id="PRU00047"/>
    </source>
</evidence>
<evidence type="ECO:0000259" key="3">
    <source>
        <dbReference type="PROSITE" id="PS50158"/>
    </source>
</evidence>
<keyword evidence="4" id="KW-0808">Transferase</keyword>
<dbReference type="SMART" id="SM00343">
    <property type="entry name" value="ZnF_C2HC"/>
    <property type="match status" value="2"/>
</dbReference>
<dbReference type="Proteomes" id="UP001151760">
    <property type="component" value="Unassembled WGS sequence"/>
</dbReference>
<reference evidence="4" key="1">
    <citation type="journal article" date="2022" name="Int. J. Mol. Sci.">
        <title>Draft Genome of Tanacetum Coccineum: Genomic Comparison of Closely Related Tanacetum-Family Plants.</title>
        <authorList>
            <person name="Yamashiro T."/>
            <person name="Shiraishi A."/>
            <person name="Nakayama K."/>
            <person name="Satake H."/>
        </authorList>
    </citation>
    <scope>NUCLEOTIDE SEQUENCE</scope>
</reference>
<dbReference type="InterPro" id="IPR001878">
    <property type="entry name" value="Znf_CCHC"/>
</dbReference>
<keyword evidence="1" id="KW-0862">Zinc</keyword>
<dbReference type="Pfam" id="PF08284">
    <property type="entry name" value="RVP_2"/>
    <property type="match status" value="1"/>
</dbReference>
<dbReference type="PANTHER" id="PTHR15503:SF45">
    <property type="entry name" value="RNA-DIRECTED DNA POLYMERASE HOMOLOG"/>
    <property type="match status" value="1"/>
</dbReference>
<gene>
    <name evidence="4" type="ORF">Tco_0993036</name>
</gene>
<dbReference type="Gene3D" id="4.10.60.10">
    <property type="entry name" value="Zinc finger, CCHC-type"/>
    <property type="match status" value="2"/>
</dbReference>
<feature type="compositionally biased region" description="Basic and acidic residues" evidence="2">
    <location>
        <begin position="238"/>
        <end position="252"/>
    </location>
</feature>
<keyword evidence="1" id="KW-0863">Zinc-finger</keyword>
<accession>A0ABQ5F605</accession>
<dbReference type="SUPFAM" id="SSF57756">
    <property type="entry name" value="Retrovirus zinc finger-like domains"/>
    <property type="match status" value="1"/>
</dbReference>
<feature type="region of interest" description="Disordered" evidence="2">
    <location>
        <begin position="1"/>
        <end position="23"/>
    </location>
</feature>
<dbReference type="PANTHER" id="PTHR15503">
    <property type="entry name" value="LDOC1 RELATED"/>
    <property type="match status" value="1"/>
</dbReference>
<feature type="domain" description="CCHC-type" evidence="3">
    <location>
        <begin position="340"/>
        <end position="355"/>
    </location>
</feature>
<dbReference type="PROSITE" id="PS50158">
    <property type="entry name" value="ZF_CCHC"/>
    <property type="match status" value="2"/>
</dbReference>
<comment type="caution">
    <text evidence="4">The sequence shown here is derived from an EMBL/GenBank/DDBJ whole genome shotgun (WGS) entry which is preliminary data.</text>
</comment>
<protein>
    <submittedName>
        <fullName evidence="4">Reverse transcriptase domain-containing protein</fullName>
    </submittedName>
</protein>
<dbReference type="CDD" id="cd00303">
    <property type="entry name" value="retropepsin_like"/>
    <property type="match status" value="1"/>
</dbReference>
<keyword evidence="5" id="KW-1185">Reference proteome</keyword>
<keyword evidence="1" id="KW-0479">Metal-binding</keyword>
<dbReference type="GO" id="GO:0003964">
    <property type="term" value="F:RNA-directed DNA polymerase activity"/>
    <property type="evidence" value="ECO:0007669"/>
    <property type="project" value="UniProtKB-KW"/>
</dbReference>
<keyword evidence="4" id="KW-0695">RNA-directed DNA polymerase</keyword>
<dbReference type="Pfam" id="PF19259">
    <property type="entry name" value="Ty3_capsid"/>
    <property type="match status" value="1"/>
</dbReference>
<dbReference type="Gene3D" id="2.40.70.10">
    <property type="entry name" value="Acid Proteases"/>
    <property type="match status" value="1"/>
</dbReference>
<feature type="region of interest" description="Disordered" evidence="2">
    <location>
        <begin position="238"/>
        <end position="267"/>
    </location>
</feature>
<evidence type="ECO:0000313" key="4">
    <source>
        <dbReference type="EMBL" id="GJT57982.1"/>
    </source>
</evidence>
<dbReference type="EMBL" id="BQNB010016978">
    <property type="protein sequence ID" value="GJT57982.1"/>
    <property type="molecule type" value="Genomic_DNA"/>
</dbReference>
<dbReference type="Pfam" id="PF00098">
    <property type="entry name" value="zf-CCHC"/>
    <property type="match status" value="2"/>
</dbReference>
<reference evidence="4" key="2">
    <citation type="submission" date="2022-01" db="EMBL/GenBank/DDBJ databases">
        <authorList>
            <person name="Yamashiro T."/>
            <person name="Shiraishi A."/>
            <person name="Satake H."/>
            <person name="Nakayama K."/>
        </authorList>
    </citation>
    <scope>NUCLEOTIDE SEQUENCE</scope>
</reference>
<feature type="domain" description="CCHC-type" evidence="3">
    <location>
        <begin position="302"/>
        <end position="318"/>
    </location>
</feature>